<evidence type="ECO:0000313" key="11">
    <source>
        <dbReference type="Proteomes" id="UP000094020"/>
    </source>
</evidence>
<comment type="function">
    <text evidence="7">Component of the EKC/KEOPS complex that is required for the formation of a threonylcarbamoyl group on adenosine at position 37 (t(6)A37) in tRNAs that read codons beginning with adenine. The complex is probably involved in the transfer of the threonylcarbamoyl moiety of threonylcarbamoyl-AMP (TC-AMP) to the N6 group of A37. CGI121 acts as an allosteric effector that regulates the t(6)A activity of the complex. The EKC/KEOPS complex also promotes both telomere uncapping and telomere elongation. The complex is required for efficient recruitment of transcriptional coactivators. CGI121 is not required for tRNA modification.</text>
</comment>
<sequence length="240" mass="27467">METYTLPSFPSEYSTIHICLFENVTNSSEIKKRLIEAATTEGEEGERLRKEVDYGFIEADILVSKEHLLTSIMTTLLYAFPSTSNANDSSKDLNLNLNKLTITNEKNNDNVNEIKLKPKTRTHNLHSEILLSLSPNNNITDSIKRFGLSEKTKNLIIIKFTNNDFKELQKQKQKQKIIYENIQNLVKGNLINLNEIEKITNWQKVDKIYKLSELNSIKSHDLISKKRSAVISTVGVKNVI</sequence>
<dbReference type="Pfam" id="PF08617">
    <property type="entry name" value="CGI-121"/>
    <property type="match status" value="1"/>
</dbReference>
<dbReference type="EMBL" id="CP144521">
    <property type="protein sequence ID" value="WWC68539.1"/>
    <property type="molecule type" value="Genomic_DNA"/>
</dbReference>
<keyword evidence="11" id="KW-1185">Reference proteome</keyword>
<dbReference type="GO" id="GO:0000408">
    <property type="term" value="C:EKC/KEOPS complex"/>
    <property type="evidence" value="ECO:0007669"/>
    <property type="project" value="TreeGrafter"/>
</dbReference>
<reference evidence="9" key="1">
    <citation type="submission" date="2013-07" db="EMBL/GenBank/DDBJ databases">
        <title>The Genome Sequence of Cryptococcus pinus CBS10737.</title>
        <authorList>
            <consortium name="The Broad Institute Genome Sequencing Platform"/>
            <person name="Cuomo C."/>
            <person name="Litvintseva A."/>
            <person name="Chen Y."/>
            <person name="Heitman J."/>
            <person name="Sun S."/>
            <person name="Springer D."/>
            <person name="Dromer F."/>
            <person name="Young S.K."/>
            <person name="Zeng Q."/>
            <person name="Gargeya S."/>
            <person name="Fitzgerald M."/>
            <person name="Abouelleil A."/>
            <person name="Alvarado L."/>
            <person name="Berlin A.M."/>
            <person name="Chapman S.B."/>
            <person name="Dewar J."/>
            <person name="Goldberg J."/>
            <person name="Griggs A."/>
            <person name="Gujja S."/>
            <person name="Hansen M."/>
            <person name="Howarth C."/>
            <person name="Imamovic A."/>
            <person name="Larimer J."/>
            <person name="McCowan C."/>
            <person name="Murphy C."/>
            <person name="Pearson M."/>
            <person name="Priest M."/>
            <person name="Roberts A."/>
            <person name="Saif S."/>
            <person name="Shea T."/>
            <person name="Sykes S."/>
            <person name="Wortman J."/>
            <person name="Nusbaum C."/>
            <person name="Birren B."/>
        </authorList>
    </citation>
    <scope>NUCLEOTIDE SEQUENCE [LARGE SCALE GENOMIC DNA]</scope>
    <source>
        <strain evidence="9">CBS 10737</strain>
    </source>
</reference>
<evidence type="ECO:0000256" key="3">
    <source>
        <dbReference type="ARBA" id="ARBA00015316"/>
    </source>
</evidence>
<evidence type="ECO:0000256" key="6">
    <source>
        <dbReference type="ARBA" id="ARBA00023242"/>
    </source>
</evidence>
<evidence type="ECO:0000256" key="4">
    <source>
        <dbReference type="ARBA" id="ARBA00016009"/>
    </source>
</evidence>
<dbReference type="AlphaFoldDB" id="A0A1B9I5G0"/>
<dbReference type="PANTHER" id="PTHR15840">
    <property type="entry name" value="CGI-121 FAMILY MEMBER"/>
    <property type="match status" value="1"/>
</dbReference>
<comment type="subcellular location">
    <subcellularLocation>
        <location evidence="1">Nucleus</location>
    </subcellularLocation>
</comment>
<dbReference type="EMBL" id="KI894009">
    <property type="protein sequence ID" value="OCF50763.1"/>
    <property type="molecule type" value="Genomic_DNA"/>
</dbReference>
<dbReference type="RefSeq" id="XP_019011982.1">
    <property type="nucleotide sequence ID" value="XM_019154579.1"/>
</dbReference>
<reference evidence="9" key="3">
    <citation type="submission" date="2016-07" db="EMBL/GenBank/DDBJ databases">
        <title>Evolution of pathogenesis and genome organization in the Tremellales.</title>
        <authorList>
            <person name="Cuomo C."/>
            <person name="Litvintseva A."/>
            <person name="Heitman J."/>
            <person name="Chen Y."/>
            <person name="Sun S."/>
            <person name="Springer D."/>
            <person name="Dromer F."/>
            <person name="Young S."/>
            <person name="Zeng Q."/>
            <person name="Chapman S."/>
            <person name="Gujja S."/>
            <person name="Saif S."/>
            <person name="Birren B."/>
        </authorList>
    </citation>
    <scope>NUCLEOTIDE SEQUENCE</scope>
    <source>
        <strain evidence="9">CBS 10737</strain>
    </source>
</reference>
<reference evidence="10" key="4">
    <citation type="submission" date="2024-02" db="EMBL/GenBank/DDBJ databases">
        <title>Comparative genomics of Cryptococcus and Kwoniella reveals pathogenesis evolution and contrasting modes of karyotype evolution via chromosome fusion or intercentromeric recombination.</title>
        <authorList>
            <person name="Coelho M.A."/>
            <person name="David-Palma M."/>
            <person name="Shea T."/>
            <person name="Bowers K."/>
            <person name="McGinley-Smith S."/>
            <person name="Mohammad A.W."/>
            <person name="Gnirke A."/>
            <person name="Yurkov A.M."/>
            <person name="Nowrousian M."/>
            <person name="Sun S."/>
            <person name="Cuomo C.A."/>
            <person name="Heitman J."/>
        </authorList>
    </citation>
    <scope>NUCLEOTIDE SEQUENCE</scope>
    <source>
        <strain evidence="10">CBS 10737</strain>
    </source>
</reference>
<reference evidence="10" key="2">
    <citation type="submission" date="2013-07" db="EMBL/GenBank/DDBJ databases">
        <authorList>
            <consortium name="The Broad Institute Genome Sequencing Platform"/>
            <person name="Cuomo C."/>
            <person name="Litvintseva A."/>
            <person name="Chen Y."/>
            <person name="Heitman J."/>
            <person name="Sun S."/>
            <person name="Springer D."/>
            <person name="Dromer F."/>
            <person name="Young S.K."/>
            <person name="Zeng Q."/>
            <person name="Gargeya S."/>
            <person name="Fitzgerald M."/>
            <person name="Abouelleil A."/>
            <person name="Alvarado L."/>
            <person name="Berlin A.M."/>
            <person name="Chapman S.B."/>
            <person name="Dewar J."/>
            <person name="Goldberg J."/>
            <person name="Griggs A."/>
            <person name="Gujja S."/>
            <person name="Hansen M."/>
            <person name="Howarth C."/>
            <person name="Imamovic A."/>
            <person name="Larimer J."/>
            <person name="McCowan C."/>
            <person name="Murphy C."/>
            <person name="Pearson M."/>
            <person name="Priest M."/>
            <person name="Roberts A."/>
            <person name="Saif S."/>
            <person name="Shea T."/>
            <person name="Sykes S."/>
            <person name="Wortman J."/>
            <person name="Nusbaum C."/>
            <person name="Birren B."/>
        </authorList>
    </citation>
    <scope>NUCLEOTIDE SEQUENCE</scope>
    <source>
        <strain evidence="10">CBS 10737</strain>
    </source>
</reference>
<dbReference type="InterPro" id="IPR013926">
    <property type="entry name" value="CGI121/TPRKB"/>
</dbReference>
<dbReference type="Proteomes" id="UP000094020">
    <property type="component" value="Chromosome 3"/>
</dbReference>
<keyword evidence="6 8" id="KW-0539">Nucleus</keyword>
<gene>
    <name evidence="9" type="ORF">I206_02819</name>
    <name evidence="10" type="ORF">I206_102468</name>
</gene>
<evidence type="ECO:0000313" key="9">
    <source>
        <dbReference type="EMBL" id="OCF50763.1"/>
    </source>
</evidence>
<dbReference type="OrthoDB" id="329139at2759"/>
<organism evidence="9">
    <name type="scientific">Kwoniella pini CBS 10737</name>
    <dbReference type="NCBI Taxonomy" id="1296096"/>
    <lineage>
        <taxon>Eukaryota</taxon>
        <taxon>Fungi</taxon>
        <taxon>Dikarya</taxon>
        <taxon>Basidiomycota</taxon>
        <taxon>Agaricomycotina</taxon>
        <taxon>Tremellomycetes</taxon>
        <taxon>Tremellales</taxon>
        <taxon>Cryptococcaceae</taxon>
        <taxon>Kwoniella</taxon>
    </lineage>
</organism>
<comment type="similarity">
    <text evidence="2 8">Belongs to the CGI121/TPRKB family.</text>
</comment>
<evidence type="ECO:0000256" key="8">
    <source>
        <dbReference type="RuleBase" id="RU004398"/>
    </source>
</evidence>
<evidence type="ECO:0000256" key="5">
    <source>
        <dbReference type="ARBA" id="ARBA00022694"/>
    </source>
</evidence>
<dbReference type="KEGG" id="kpin:30171188"/>
<dbReference type="Gene3D" id="3.30.2380.10">
    <property type="entry name" value="CGI121/TPRKB"/>
    <property type="match status" value="1"/>
</dbReference>
<evidence type="ECO:0000256" key="7">
    <source>
        <dbReference type="ARBA" id="ARBA00025043"/>
    </source>
</evidence>
<dbReference type="SUPFAM" id="SSF143870">
    <property type="entry name" value="PF0523-like"/>
    <property type="match status" value="1"/>
</dbReference>
<evidence type="ECO:0000256" key="1">
    <source>
        <dbReference type="ARBA" id="ARBA00004123"/>
    </source>
</evidence>
<evidence type="ECO:0000313" key="10">
    <source>
        <dbReference type="EMBL" id="WWC68539.1"/>
    </source>
</evidence>
<dbReference type="STRING" id="1296096.A0A1B9I5G0"/>
<proteinExistence type="inferred from homology"/>
<evidence type="ECO:0000256" key="2">
    <source>
        <dbReference type="ARBA" id="ARBA00005546"/>
    </source>
</evidence>
<accession>A0A1B9I5G0</accession>
<dbReference type="GO" id="GO:0005829">
    <property type="term" value="C:cytosol"/>
    <property type="evidence" value="ECO:0007669"/>
    <property type="project" value="TreeGrafter"/>
</dbReference>
<dbReference type="GeneID" id="30171188"/>
<dbReference type="GO" id="GO:0005634">
    <property type="term" value="C:nucleus"/>
    <property type="evidence" value="ECO:0007669"/>
    <property type="project" value="UniProtKB-SubCell"/>
</dbReference>
<name>A0A1B9I5G0_9TREE</name>
<dbReference type="InterPro" id="IPR036504">
    <property type="entry name" value="CGI121/TPRKB_sf"/>
</dbReference>
<protein>
    <recommendedName>
        <fullName evidence="4">EKC/KEOPS complex subunit CGI121</fullName>
    </recommendedName>
    <alternativeName>
        <fullName evidence="3">EKC/KEOPS complex subunit cgi121</fullName>
    </alternativeName>
</protein>
<dbReference type="GO" id="GO:0002949">
    <property type="term" value="P:tRNA threonylcarbamoyladenosine modification"/>
    <property type="evidence" value="ECO:0007669"/>
    <property type="project" value="TreeGrafter"/>
</dbReference>
<keyword evidence="5" id="KW-0819">tRNA processing</keyword>
<dbReference type="PANTHER" id="PTHR15840:SF10">
    <property type="entry name" value="EKC_KEOPS COMPLEX SUBUNIT TPRKB"/>
    <property type="match status" value="1"/>
</dbReference>